<dbReference type="AlphaFoldDB" id="A0A2W1L262"/>
<dbReference type="EMBL" id="QKRB01000062">
    <property type="protein sequence ID" value="PZD92979.1"/>
    <property type="molecule type" value="Genomic_DNA"/>
</dbReference>
<keyword evidence="9" id="KW-0119">Carbohydrate metabolism</keyword>
<gene>
    <name evidence="12" type="ORF">DNH61_25615</name>
</gene>
<dbReference type="GO" id="GO:0005985">
    <property type="term" value="P:sucrose metabolic process"/>
    <property type="evidence" value="ECO:0007669"/>
    <property type="project" value="UniProtKB-UniPathway"/>
</dbReference>
<dbReference type="CDD" id="cd08996">
    <property type="entry name" value="GH32_FFase"/>
    <property type="match status" value="1"/>
</dbReference>
<dbReference type="RefSeq" id="WP_111149804.1">
    <property type="nucleotide sequence ID" value="NZ_QKRB01000062.1"/>
</dbReference>
<evidence type="ECO:0000256" key="1">
    <source>
        <dbReference type="ARBA" id="ARBA00004914"/>
    </source>
</evidence>
<dbReference type="InterPro" id="IPR001362">
    <property type="entry name" value="Glyco_hydro_32"/>
</dbReference>
<feature type="domain" description="Glycosyl hydrolase family 32 N-terminal" evidence="10">
    <location>
        <begin position="32"/>
        <end position="338"/>
    </location>
</feature>
<dbReference type="InterPro" id="IPR023296">
    <property type="entry name" value="Glyco_hydro_beta-prop_sf"/>
</dbReference>
<dbReference type="Pfam" id="PF08244">
    <property type="entry name" value="Glyco_hydro_32C"/>
    <property type="match status" value="1"/>
</dbReference>
<comment type="catalytic activity">
    <reaction evidence="8">
        <text>Hydrolysis of terminal non-reducing beta-D-fructofuranoside residues in beta-D-fructofuranosides.</text>
        <dbReference type="EC" id="3.2.1.26"/>
    </reaction>
</comment>
<feature type="domain" description="Glycosyl hydrolase family 32 C-terminal" evidence="11">
    <location>
        <begin position="361"/>
        <end position="488"/>
    </location>
</feature>
<comment type="caution">
    <text evidence="12">The sequence shown here is derived from an EMBL/GenBank/DDBJ whole genome shotgun (WGS) entry which is preliminary data.</text>
</comment>
<name>A0A2W1L262_9BACL</name>
<dbReference type="GO" id="GO:0004564">
    <property type="term" value="F:beta-fructofuranosidase activity"/>
    <property type="evidence" value="ECO:0007669"/>
    <property type="project" value="UniProtKB-EC"/>
</dbReference>
<dbReference type="SMART" id="SM00640">
    <property type="entry name" value="Glyco_32"/>
    <property type="match status" value="1"/>
</dbReference>
<dbReference type="InterPro" id="IPR006232">
    <property type="entry name" value="Suc6P_hydrolase"/>
</dbReference>
<dbReference type="Pfam" id="PF00251">
    <property type="entry name" value="Glyco_hydro_32N"/>
    <property type="match status" value="1"/>
</dbReference>
<evidence type="ECO:0000259" key="11">
    <source>
        <dbReference type="Pfam" id="PF08244"/>
    </source>
</evidence>
<keyword evidence="5 8" id="KW-0378">Hydrolase</keyword>
<dbReference type="OrthoDB" id="9759709at2"/>
<evidence type="ECO:0000256" key="6">
    <source>
        <dbReference type="ARBA" id="ARBA00023295"/>
    </source>
</evidence>
<dbReference type="NCBIfam" id="TIGR01322">
    <property type="entry name" value="scrB_fam"/>
    <property type="match status" value="1"/>
</dbReference>
<evidence type="ECO:0000256" key="8">
    <source>
        <dbReference type="RuleBase" id="RU362110"/>
    </source>
</evidence>
<evidence type="ECO:0000259" key="10">
    <source>
        <dbReference type="Pfam" id="PF00251"/>
    </source>
</evidence>
<comment type="subcellular location">
    <subcellularLocation>
        <location evidence="9">Cytoplasm</location>
    </subcellularLocation>
</comment>
<dbReference type="SUPFAM" id="SSF49899">
    <property type="entry name" value="Concanavalin A-like lectins/glucanases"/>
    <property type="match status" value="1"/>
</dbReference>
<keyword evidence="13" id="KW-1185">Reference proteome</keyword>
<evidence type="ECO:0000313" key="12">
    <source>
        <dbReference type="EMBL" id="PZD92979.1"/>
    </source>
</evidence>
<evidence type="ECO:0000256" key="7">
    <source>
        <dbReference type="ARBA" id="ARBA00033367"/>
    </source>
</evidence>
<dbReference type="Proteomes" id="UP000249522">
    <property type="component" value="Unassembled WGS sequence"/>
</dbReference>
<dbReference type="GO" id="GO:0005737">
    <property type="term" value="C:cytoplasm"/>
    <property type="evidence" value="ECO:0007669"/>
    <property type="project" value="UniProtKB-SubCell"/>
</dbReference>
<accession>A0A2W1L262</accession>
<keyword evidence="6 8" id="KW-0326">Glycosidase</keyword>
<evidence type="ECO:0000313" key="13">
    <source>
        <dbReference type="Proteomes" id="UP000249522"/>
    </source>
</evidence>
<protein>
    <recommendedName>
        <fullName evidence="4 8">Sucrose-6-phosphate hydrolase</fullName>
        <ecNumber evidence="3 8">3.2.1.26</ecNumber>
    </recommendedName>
    <alternativeName>
        <fullName evidence="7 9">Invertase</fullName>
    </alternativeName>
</protein>
<sequence length="494" mass="55912">MQQERTYTRERADRYILERKAEVRPDYRLHYHLMAEVGWMNDPNGFVQFNGEYHLFYQHYPYDSVWGPMHWGHAVSRDLFKWTYLPVALAPDTEFDRDGCFSGSAIEQDGKLVLMYTGHVMTGPDKDRDYKQSQGIAISEDGVTFTKLEDNPVIGYDEIPEGVSRKDFRDPKVFTHEGRYYVVLGSNDAKGNGLVLLYRSDDLRKWTYVNVLAASDGRFGDNWECPDLFPLGGKHVFMLSPQRMPAQGEQYRNLHSTMAVVGRFDAEQGVFHPERNEQVDHGFDFYAPQSTLDDKGRRIVIGWMDMWEADMPTQQLGHNWAGAMSLPREAVLDGDRVLYRPLPELEAYRGELEQLGVTPLTGETELDMKGDCYELEAEFAAGEAAQFGLKLRTGAADETVLGYDAASGMVFLNRDRSGMGPGGERRAAVGLAEGTLKLRVFVDKSSVEVFIGDGEQVMTARIYPQPESLGIRVFAEGTGCVLKSLRKWDIRLGE</sequence>
<evidence type="ECO:0000256" key="2">
    <source>
        <dbReference type="ARBA" id="ARBA00009902"/>
    </source>
</evidence>
<dbReference type="InterPro" id="IPR013189">
    <property type="entry name" value="Glyco_hydro_32_C"/>
</dbReference>
<organism evidence="12 13">
    <name type="scientific">Paenibacillus sambharensis</name>
    <dbReference type="NCBI Taxonomy" id="1803190"/>
    <lineage>
        <taxon>Bacteria</taxon>
        <taxon>Bacillati</taxon>
        <taxon>Bacillota</taxon>
        <taxon>Bacilli</taxon>
        <taxon>Bacillales</taxon>
        <taxon>Paenibacillaceae</taxon>
        <taxon>Paenibacillus</taxon>
    </lineage>
</organism>
<dbReference type="InterPro" id="IPR013320">
    <property type="entry name" value="ConA-like_dom_sf"/>
</dbReference>
<dbReference type="PANTHER" id="PTHR43101">
    <property type="entry name" value="BETA-FRUCTOSIDASE"/>
    <property type="match status" value="1"/>
</dbReference>
<comment type="pathway">
    <text evidence="1 9">Glycan biosynthesis; sucrose metabolism.</text>
</comment>
<proteinExistence type="inferred from homology"/>
<dbReference type="Gene3D" id="2.115.10.20">
    <property type="entry name" value="Glycosyl hydrolase domain, family 43"/>
    <property type="match status" value="1"/>
</dbReference>
<comment type="similarity">
    <text evidence="2 8">Belongs to the glycosyl hydrolase 32 family.</text>
</comment>
<keyword evidence="9" id="KW-0963">Cytoplasm</keyword>
<dbReference type="InterPro" id="IPR051214">
    <property type="entry name" value="GH32_Enzymes"/>
</dbReference>
<dbReference type="UniPathway" id="UPA00238"/>
<reference evidence="12 13" key="1">
    <citation type="submission" date="2018-06" db="EMBL/GenBank/DDBJ databases">
        <title>Paenibacillus imtechensis sp. nov.</title>
        <authorList>
            <person name="Pinnaka A.K."/>
            <person name="Singh H."/>
            <person name="Kaur M."/>
        </authorList>
    </citation>
    <scope>NUCLEOTIDE SEQUENCE [LARGE SCALE GENOMIC DNA]</scope>
    <source>
        <strain evidence="12 13">SMB1</strain>
    </source>
</reference>
<comment type="function">
    <text evidence="9">Enables the bacterium to metabolize sucrose as a sole carbon source.</text>
</comment>
<dbReference type="InterPro" id="IPR013148">
    <property type="entry name" value="Glyco_hydro_32_N"/>
</dbReference>
<dbReference type="SUPFAM" id="SSF75005">
    <property type="entry name" value="Arabinanase/levansucrase/invertase"/>
    <property type="match status" value="1"/>
</dbReference>
<evidence type="ECO:0000256" key="9">
    <source>
        <dbReference type="RuleBase" id="RU365015"/>
    </source>
</evidence>
<evidence type="ECO:0000256" key="3">
    <source>
        <dbReference type="ARBA" id="ARBA00012758"/>
    </source>
</evidence>
<evidence type="ECO:0000256" key="5">
    <source>
        <dbReference type="ARBA" id="ARBA00022801"/>
    </source>
</evidence>
<dbReference type="EC" id="3.2.1.26" evidence="3 8"/>
<dbReference type="Gene3D" id="2.60.120.560">
    <property type="entry name" value="Exo-inulinase, domain 1"/>
    <property type="match status" value="1"/>
</dbReference>
<evidence type="ECO:0000256" key="4">
    <source>
        <dbReference type="ARBA" id="ARBA00019623"/>
    </source>
</evidence>
<dbReference type="PANTHER" id="PTHR43101:SF1">
    <property type="entry name" value="BETA-FRUCTOSIDASE"/>
    <property type="match status" value="1"/>
</dbReference>